<name>A0A9D4JA55_DREPO</name>
<keyword evidence="3" id="KW-1185">Reference proteome</keyword>
<organism evidence="2 3">
    <name type="scientific">Dreissena polymorpha</name>
    <name type="common">Zebra mussel</name>
    <name type="synonym">Mytilus polymorpha</name>
    <dbReference type="NCBI Taxonomy" id="45954"/>
    <lineage>
        <taxon>Eukaryota</taxon>
        <taxon>Metazoa</taxon>
        <taxon>Spiralia</taxon>
        <taxon>Lophotrochozoa</taxon>
        <taxon>Mollusca</taxon>
        <taxon>Bivalvia</taxon>
        <taxon>Autobranchia</taxon>
        <taxon>Heteroconchia</taxon>
        <taxon>Euheterodonta</taxon>
        <taxon>Imparidentia</taxon>
        <taxon>Neoheterodontei</taxon>
        <taxon>Myida</taxon>
        <taxon>Dreissenoidea</taxon>
        <taxon>Dreissenidae</taxon>
        <taxon>Dreissena</taxon>
    </lineage>
</organism>
<evidence type="ECO:0000313" key="2">
    <source>
        <dbReference type="EMBL" id="KAH3800587.1"/>
    </source>
</evidence>
<reference evidence="2" key="1">
    <citation type="journal article" date="2019" name="bioRxiv">
        <title>The Genome of the Zebra Mussel, Dreissena polymorpha: A Resource for Invasive Species Research.</title>
        <authorList>
            <person name="McCartney M.A."/>
            <person name="Auch B."/>
            <person name="Kono T."/>
            <person name="Mallez S."/>
            <person name="Zhang Y."/>
            <person name="Obille A."/>
            <person name="Becker A."/>
            <person name="Abrahante J.E."/>
            <person name="Garbe J."/>
            <person name="Badalamenti J.P."/>
            <person name="Herman A."/>
            <person name="Mangelson H."/>
            <person name="Liachko I."/>
            <person name="Sullivan S."/>
            <person name="Sone E.D."/>
            <person name="Koren S."/>
            <person name="Silverstein K.A.T."/>
            <person name="Beckman K.B."/>
            <person name="Gohl D.M."/>
        </authorList>
    </citation>
    <scope>NUCLEOTIDE SEQUENCE</scope>
    <source>
        <strain evidence="2">Duluth1</strain>
        <tissue evidence="2">Whole animal</tissue>
    </source>
</reference>
<sequence>MLQRTQEGGFTTAKPVKRKEKEDDDADDDDDDLTKQEPNPYDMCVLTYMIFM</sequence>
<feature type="compositionally biased region" description="Acidic residues" evidence="1">
    <location>
        <begin position="22"/>
        <end position="32"/>
    </location>
</feature>
<evidence type="ECO:0000256" key="1">
    <source>
        <dbReference type="SAM" id="MobiDB-lite"/>
    </source>
</evidence>
<dbReference type="AlphaFoldDB" id="A0A9D4JA55"/>
<protein>
    <submittedName>
        <fullName evidence="2">Uncharacterized protein</fullName>
    </submittedName>
</protein>
<comment type="caution">
    <text evidence="2">The sequence shown here is derived from an EMBL/GenBank/DDBJ whole genome shotgun (WGS) entry which is preliminary data.</text>
</comment>
<accession>A0A9D4JA55</accession>
<proteinExistence type="predicted"/>
<dbReference type="Proteomes" id="UP000828390">
    <property type="component" value="Unassembled WGS sequence"/>
</dbReference>
<feature type="region of interest" description="Disordered" evidence="1">
    <location>
        <begin position="1"/>
        <end position="39"/>
    </location>
</feature>
<gene>
    <name evidence="2" type="ORF">DPMN_154221</name>
</gene>
<evidence type="ECO:0000313" key="3">
    <source>
        <dbReference type="Proteomes" id="UP000828390"/>
    </source>
</evidence>
<reference evidence="2" key="2">
    <citation type="submission" date="2020-11" db="EMBL/GenBank/DDBJ databases">
        <authorList>
            <person name="McCartney M.A."/>
            <person name="Auch B."/>
            <person name="Kono T."/>
            <person name="Mallez S."/>
            <person name="Becker A."/>
            <person name="Gohl D.M."/>
            <person name="Silverstein K.A.T."/>
            <person name="Koren S."/>
            <person name="Bechman K.B."/>
            <person name="Herman A."/>
            <person name="Abrahante J.E."/>
            <person name="Garbe J."/>
        </authorList>
    </citation>
    <scope>NUCLEOTIDE SEQUENCE</scope>
    <source>
        <strain evidence="2">Duluth1</strain>
        <tissue evidence="2">Whole animal</tissue>
    </source>
</reference>
<dbReference type="EMBL" id="JAIWYP010000007">
    <property type="protein sequence ID" value="KAH3800587.1"/>
    <property type="molecule type" value="Genomic_DNA"/>
</dbReference>